<evidence type="ECO:0000256" key="6">
    <source>
        <dbReference type="ARBA" id="ARBA00023139"/>
    </source>
</evidence>
<dbReference type="SMART" id="SM00925">
    <property type="entry name" value="MltA"/>
    <property type="match status" value="1"/>
</dbReference>
<dbReference type="GO" id="GO:0009253">
    <property type="term" value="P:peptidoglycan catabolic process"/>
    <property type="evidence" value="ECO:0007669"/>
    <property type="project" value="TreeGrafter"/>
</dbReference>
<dbReference type="SUPFAM" id="SSF50685">
    <property type="entry name" value="Barwin-like endoglucanases"/>
    <property type="match status" value="1"/>
</dbReference>
<evidence type="ECO:0000256" key="8">
    <source>
        <dbReference type="ARBA" id="ARBA00023239"/>
    </source>
</evidence>
<comment type="catalytic activity">
    <reaction evidence="1">
        <text>Exolytic cleavage of the (1-&gt;4)-beta-glycosidic linkage between N-acetylmuramic acid (MurNAc) and N-acetylglucosamine (GlcNAc) residues in peptidoglycan, from either the reducing or the non-reducing ends of the peptidoglycan chains, with concomitant formation of a 1,6-anhydrobond in the MurNAc residue.</text>
        <dbReference type="EC" id="4.2.2.n1"/>
    </reaction>
</comment>
<organism evidence="16 17">
    <name type="scientific">Escherichia coli O6:H1 (strain CFT073 / ATCC 700928 / UPEC)</name>
    <dbReference type="NCBI Taxonomy" id="199310"/>
    <lineage>
        <taxon>Bacteria</taxon>
        <taxon>Pseudomonadati</taxon>
        <taxon>Pseudomonadota</taxon>
        <taxon>Gammaproteobacteria</taxon>
        <taxon>Enterobacterales</taxon>
        <taxon>Enterobacteriaceae</taxon>
        <taxon>Escherichia</taxon>
    </lineage>
</organism>
<evidence type="ECO:0000256" key="3">
    <source>
        <dbReference type="ARBA" id="ARBA00012587"/>
    </source>
</evidence>
<dbReference type="HOGENOM" id="CLU_037751_2_0_6"/>
<comment type="subcellular location">
    <subcellularLocation>
        <location evidence="2">Cell outer membrane</location>
        <topology evidence="2">Lipid-anchor</topology>
    </subcellularLocation>
</comment>
<evidence type="ECO:0000256" key="4">
    <source>
        <dbReference type="ARBA" id="ARBA00022729"/>
    </source>
</evidence>
<evidence type="ECO:0000256" key="5">
    <source>
        <dbReference type="ARBA" id="ARBA00023136"/>
    </source>
</evidence>
<accession>A0A0H2VA32</accession>
<evidence type="ECO:0000256" key="14">
    <source>
        <dbReference type="ARBA" id="ARBA00078898"/>
    </source>
</evidence>
<keyword evidence="5" id="KW-0472">Membrane</keyword>
<evidence type="ECO:0000256" key="10">
    <source>
        <dbReference type="ARBA" id="ARBA00023316"/>
    </source>
</evidence>
<keyword evidence="10" id="KW-0961">Cell wall biogenesis/degradation</keyword>
<gene>
    <name evidence="16" type="primary">mltA</name>
    <name evidence="16" type="ordered locus">c3384</name>
</gene>
<dbReference type="GO" id="GO:0009254">
    <property type="term" value="P:peptidoglycan turnover"/>
    <property type="evidence" value="ECO:0007669"/>
    <property type="project" value="InterPro"/>
</dbReference>
<dbReference type="KEGG" id="ecc:c3384"/>
<evidence type="ECO:0000256" key="11">
    <source>
        <dbReference type="ARBA" id="ARBA00030918"/>
    </source>
</evidence>
<name>A0A0H2VA32_ECOL6</name>
<dbReference type="Gene3D" id="2.40.240.50">
    <property type="entry name" value="Barwin-like endoglucanases"/>
    <property type="match status" value="1"/>
</dbReference>
<keyword evidence="4" id="KW-0732">Signal</keyword>
<dbReference type="CDD" id="cd14472">
    <property type="entry name" value="mltA_B_like"/>
    <property type="match status" value="1"/>
</dbReference>
<evidence type="ECO:0000256" key="1">
    <source>
        <dbReference type="ARBA" id="ARBA00001420"/>
    </source>
</evidence>
<dbReference type="STRING" id="199310.c3384"/>
<comment type="function">
    <text evidence="12">Murein-degrading enzyme. May play a role in recycling of muropeptides during cell elongation and/or cell division. Degrades murein glycan strands and insoluble, high-molecular weight murein sacculi.</text>
</comment>
<dbReference type="Gene3D" id="2.40.40.10">
    <property type="entry name" value="RlpA-like domain"/>
    <property type="match status" value="1"/>
</dbReference>
<dbReference type="PANTHER" id="PTHR30124">
    <property type="entry name" value="MEMBRANE-BOUND LYTIC MUREIN TRANSGLYCOSYLASE A"/>
    <property type="match status" value="1"/>
</dbReference>
<keyword evidence="17" id="KW-1185">Reference proteome</keyword>
<evidence type="ECO:0000256" key="7">
    <source>
        <dbReference type="ARBA" id="ARBA00023237"/>
    </source>
</evidence>
<protein>
    <recommendedName>
        <fullName evidence="13">Membrane-bound lytic murein transglycosylase A</fullName>
        <ecNumber evidence="3">4.2.2.n1</ecNumber>
    </recommendedName>
    <alternativeName>
        <fullName evidence="14">Mlt38</fullName>
    </alternativeName>
    <alternativeName>
        <fullName evidence="11">Murein hydrolase A</fullName>
    </alternativeName>
</protein>
<dbReference type="InterPro" id="IPR026044">
    <property type="entry name" value="MltA"/>
</dbReference>
<evidence type="ECO:0000256" key="13">
    <source>
        <dbReference type="ARBA" id="ARBA00070765"/>
    </source>
</evidence>
<dbReference type="EMBL" id="AE014075">
    <property type="protein sequence ID" value="AAN81829.1"/>
    <property type="molecule type" value="Genomic_DNA"/>
</dbReference>
<keyword evidence="9" id="KW-0449">Lipoprotein</keyword>
<keyword evidence="8" id="KW-0456">Lyase</keyword>
<evidence type="ECO:0000313" key="16">
    <source>
        <dbReference type="EMBL" id="AAN81829.1"/>
    </source>
</evidence>
<dbReference type="GO" id="GO:0008933">
    <property type="term" value="F:peptidoglycan lytic transglycosylase activity"/>
    <property type="evidence" value="ECO:0007669"/>
    <property type="project" value="TreeGrafter"/>
</dbReference>
<evidence type="ECO:0000256" key="2">
    <source>
        <dbReference type="ARBA" id="ARBA00004459"/>
    </source>
</evidence>
<dbReference type="GO" id="GO:0004553">
    <property type="term" value="F:hydrolase activity, hydrolyzing O-glycosyl compounds"/>
    <property type="evidence" value="ECO:0007669"/>
    <property type="project" value="InterPro"/>
</dbReference>
<dbReference type="GO" id="GO:0009279">
    <property type="term" value="C:cell outer membrane"/>
    <property type="evidence" value="ECO:0007669"/>
    <property type="project" value="UniProtKB-SubCell"/>
</dbReference>
<dbReference type="eggNOG" id="COG2821">
    <property type="taxonomic scope" value="Bacteria"/>
</dbReference>
<dbReference type="InterPro" id="IPR005300">
    <property type="entry name" value="MltA_B"/>
</dbReference>
<dbReference type="Proteomes" id="UP000001410">
    <property type="component" value="Chromosome"/>
</dbReference>
<keyword evidence="6" id="KW-0564">Palmitate</keyword>
<feature type="domain" description="Lytic transglycosylase MltA" evidence="15">
    <location>
        <begin position="237"/>
        <end position="369"/>
    </location>
</feature>
<dbReference type="CDD" id="cd22785">
    <property type="entry name" value="DPBB_MltA-like"/>
    <property type="match status" value="1"/>
</dbReference>
<dbReference type="PANTHER" id="PTHR30124:SF0">
    <property type="entry name" value="MEMBRANE-BOUND LYTIC MUREIN TRANSGLYCOSYLASE A"/>
    <property type="match status" value="1"/>
</dbReference>
<dbReference type="GO" id="GO:0071555">
    <property type="term" value="P:cell wall organization"/>
    <property type="evidence" value="ECO:0007669"/>
    <property type="project" value="UniProtKB-KW"/>
</dbReference>
<keyword evidence="7" id="KW-0998">Cell outer membrane</keyword>
<proteinExistence type="predicted"/>
<evidence type="ECO:0000259" key="15">
    <source>
        <dbReference type="SMART" id="SM00925"/>
    </source>
</evidence>
<keyword evidence="16" id="KW-0326">Glycosidase</keyword>
<dbReference type="InterPro" id="IPR036908">
    <property type="entry name" value="RlpA-like_sf"/>
</dbReference>
<keyword evidence="16" id="KW-0378">Hydrolase</keyword>
<dbReference type="FunFam" id="2.40.240.50:FF:000001">
    <property type="entry name" value="Membrane-bound lytic murein transglycosylase A"/>
    <property type="match status" value="1"/>
</dbReference>
<dbReference type="SMR" id="A0A0H2VA32"/>
<sequence length="477" mass="53695">MLLHPASPYCFTSSNFNWLRGPDLNRRPSGYEPDELPGCSTPRPWMRTILCSRFHATFFLPRSRIRHDFEQKQITKAYFLCKICVRERLLISLNAVVCYLRCALFFNLKKRTMKGRWVKYLLMGTVVAMLAACSSKPTDRGQQYKDGKFTQPFSLVNQPDAVGAPINAGDFAEQINHIRNSSPRLYGNQSNVYNAVQEWLRAGGDTRNMRQFGIDAWQMEGVDNYGNVQFTGYYTPVIQARHTRQGEFQYPIYRMPPKRGRLPSRAEIYAGALSDKYILAYSNSLMDNFIMDVQGSGYIDFGDGSPLNFFSYAGKNGHAYRSIGKVLIDRGEVKKEDMSMQAIRHWGETHSEAEVRELLEQNPSFVFFKPQSFAPVKGASAVPLVGRASVASDRSIIPPGTTLLAEVPLLDNNGKFNGQYELRLMVALDVGGAIKGQHFDIYQGIGPEAGHRAGWYNHYGRVWVLKTAPGAGNVFSG</sequence>
<evidence type="ECO:0000256" key="9">
    <source>
        <dbReference type="ARBA" id="ARBA00023288"/>
    </source>
</evidence>
<dbReference type="InterPro" id="IPR010611">
    <property type="entry name" value="3D_dom"/>
</dbReference>
<evidence type="ECO:0000313" key="17">
    <source>
        <dbReference type="Proteomes" id="UP000001410"/>
    </source>
</evidence>
<reference evidence="16 17" key="1">
    <citation type="journal article" date="2002" name="Proc. Natl. Acad. Sci. U.S.A.">
        <title>Extensive mosaic structure revealed by the complete genome sequence of uropathogenic Escherichia coli.</title>
        <authorList>
            <person name="Welch R.A."/>
            <person name="Burland V."/>
            <person name="Plunkett G.III."/>
            <person name="Redford P."/>
            <person name="Roesch P."/>
            <person name="Rasko D."/>
            <person name="Buckles E.L."/>
            <person name="Liou S.R."/>
            <person name="Boutin A."/>
            <person name="Hackett J."/>
            <person name="Stroud D."/>
            <person name="Mayhew G.F."/>
            <person name="Rose D.J."/>
            <person name="Zhou S."/>
            <person name="Schwartz D.C."/>
            <person name="Perna N.T."/>
            <person name="Mobley H.L."/>
            <person name="Donnenberg M.S."/>
            <person name="Blattner F.R."/>
        </authorList>
    </citation>
    <scope>NUCLEOTIDE SEQUENCE [LARGE SCALE GENOMIC DNA]</scope>
    <source>
        <strain evidence="17">CFT073 / ATCC 700928 / UPEC</strain>
    </source>
</reference>
<dbReference type="Pfam" id="PF06725">
    <property type="entry name" value="3D"/>
    <property type="match status" value="1"/>
</dbReference>
<dbReference type="EC" id="4.2.2.n1" evidence="3"/>
<dbReference type="NCBIfam" id="NF008366">
    <property type="entry name" value="PRK11162.1"/>
    <property type="match status" value="1"/>
</dbReference>
<dbReference type="AlphaFoldDB" id="A0A0H2VA32"/>
<dbReference type="Pfam" id="PF03562">
    <property type="entry name" value="MltA"/>
    <property type="match status" value="1"/>
</dbReference>
<evidence type="ECO:0000256" key="12">
    <source>
        <dbReference type="ARBA" id="ARBA00057954"/>
    </source>
</evidence>